<reference evidence="2 3" key="1">
    <citation type="submission" date="2024-01" db="EMBL/GenBank/DDBJ databases">
        <title>The complete chloroplast genome sequence of Lithospermum erythrorhizon: insights into the phylogenetic relationship among Boraginaceae species and the maternal lineages of purple gromwells.</title>
        <authorList>
            <person name="Okada T."/>
            <person name="Watanabe K."/>
        </authorList>
    </citation>
    <scope>NUCLEOTIDE SEQUENCE [LARGE SCALE GENOMIC DNA]</scope>
</reference>
<comment type="caution">
    <text evidence="2">The sequence shown here is derived from an EMBL/GenBank/DDBJ whole genome shotgun (WGS) entry which is preliminary data.</text>
</comment>
<feature type="region of interest" description="Disordered" evidence="1">
    <location>
        <begin position="93"/>
        <end position="114"/>
    </location>
</feature>
<gene>
    <name evidence="2" type="ORF">LIER_07483</name>
</gene>
<evidence type="ECO:0000313" key="2">
    <source>
        <dbReference type="EMBL" id="GAA0147894.1"/>
    </source>
</evidence>
<name>A0AAV3P8I9_LITER</name>
<dbReference type="AlphaFoldDB" id="A0AAV3P8I9"/>
<evidence type="ECO:0000313" key="3">
    <source>
        <dbReference type="Proteomes" id="UP001454036"/>
    </source>
</evidence>
<sequence length="114" mass="13337">MRSPRTQKEAQRLTGRIAALTRSYPYTDGFSVLGHVKVDFKIDERKERLIRYLRRVRKLANFFSFVTWSMFSGRESRREIGYVSSPRMDFGCFPRHSGGMGRRGSLPDQRGDEQ</sequence>
<accession>A0AAV3P8I9</accession>
<organism evidence="2 3">
    <name type="scientific">Lithospermum erythrorhizon</name>
    <name type="common">Purple gromwell</name>
    <name type="synonym">Lithospermum officinale var. erythrorhizon</name>
    <dbReference type="NCBI Taxonomy" id="34254"/>
    <lineage>
        <taxon>Eukaryota</taxon>
        <taxon>Viridiplantae</taxon>
        <taxon>Streptophyta</taxon>
        <taxon>Embryophyta</taxon>
        <taxon>Tracheophyta</taxon>
        <taxon>Spermatophyta</taxon>
        <taxon>Magnoliopsida</taxon>
        <taxon>eudicotyledons</taxon>
        <taxon>Gunneridae</taxon>
        <taxon>Pentapetalae</taxon>
        <taxon>asterids</taxon>
        <taxon>lamiids</taxon>
        <taxon>Boraginales</taxon>
        <taxon>Boraginaceae</taxon>
        <taxon>Boraginoideae</taxon>
        <taxon>Lithospermeae</taxon>
        <taxon>Lithospermum</taxon>
    </lineage>
</organism>
<evidence type="ECO:0000256" key="1">
    <source>
        <dbReference type="SAM" id="MobiDB-lite"/>
    </source>
</evidence>
<dbReference type="Proteomes" id="UP001454036">
    <property type="component" value="Unassembled WGS sequence"/>
</dbReference>
<protein>
    <submittedName>
        <fullName evidence="2">Uncharacterized protein</fullName>
    </submittedName>
</protein>
<proteinExistence type="predicted"/>
<keyword evidence="3" id="KW-1185">Reference proteome</keyword>
<dbReference type="EMBL" id="BAABME010001154">
    <property type="protein sequence ID" value="GAA0147894.1"/>
    <property type="molecule type" value="Genomic_DNA"/>
</dbReference>